<dbReference type="InterPro" id="IPR007740">
    <property type="entry name" value="Ribosomal_mL49"/>
</dbReference>
<evidence type="ECO:0000256" key="1">
    <source>
        <dbReference type="ARBA" id="ARBA00004173"/>
    </source>
</evidence>
<keyword evidence="5" id="KW-0687">Ribonucleoprotein</keyword>
<comment type="caution">
    <text evidence="7">The sequence shown here is derived from an EMBL/GenBank/DDBJ whole genome shotgun (WGS) entry which is preliminary data.</text>
</comment>
<proteinExistence type="inferred from homology"/>
<dbReference type="STRING" id="1141098.A0A1Y2E766"/>
<dbReference type="InParanoid" id="A0A1Y2E766"/>
<dbReference type="GeneID" id="63769926"/>
<accession>A0A1Y2E766</accession>
<comment type="similarity">
    <text evidence="2">Belongs to the mitochondrion-specific ribosomal protein mL49 family.</text>
</comment>
<protein>
    <recommendedName>
        <fullName evidence="6">Large ribosomal subunit protein mL49</fullName>
    </recommendedName>
</protein>
<dbReference type="PANTHER" id="PTHR13477:SF0">
    <property type="entry name" value="LARGE RIBOSOMAL SUBUNIT PROTEIN ML49"/>
    <property type="match status" value="1"/>
</dbReference>
<comment type="subcellular location">
    <subcellularLocation>
        <location evidence="1">Mitochondrion</location>
    </subcellularLocation>
</comment>
<evidence type="ECO:0000313" key="8">
    <source>
        <dbReference type="Proteomes" id="UP000193689"/>
    </source>
</evidence>
<evidence type="ECO:0000256" key="5">
    <source>
        <dbReference type="ARBA" id="ARBA00023274"/>
    </source>
</evidence>
<dbReference type="Pfam" id="PF05046">
    <property type="entry name" value="Img2"/>
    <property type="match status" value="1"/>
</dbReference>
<keyword evidence="8" id="KW-1185">Reference proteome</keyword>
<reference evidence="7 8" key="1">
    <citation type="submission" date="2016-07" db="EMBL/GenBank/DDBJ databases">
        <title>Pervasive Adenine N6-methylation of Active Genes in Fungi.</title>
        <authorList>
            <consortium name="DOE Joint Genome Institute"/>
            <person name="Mondo S.J."/>
            <person name="Dannebaum R.O."/>
            <person name="Kuo R.C."/>
            <person name="Labutti K."/>
            <person name="Haridas S."/>
            <person name="Kuo A."/>
            <person name="Salamov A."/>
            <person name="Ahrendt S.R."/>
            <person name="Lipzen A."/>
            <person name="Sullivan W."/>
            <person name="Andreopoulos W.B."/>
            <person name="Clum A."/>
            <person name="Lindquist E."/>
            <person name="Daum C."/>
            <person name="Ramamoorthy G.K."/>
            <person name="Gryganskyi A."/>
            <person name="Culley D."/>
            <person name="Magnuson J.K."/>
            <person name="James T.Y."/>
            <person name="O'Malley M.A."/>
            <person name="Stajich J.E."/>
            <person name="Spatafora J.W."/>
            <person name="Visel A."/>
            <person name="Grigoriev I.V."/>
        </authorList>
    </citation>
    <scope>NUCLEOTIDE SEQUENCE [LARGE SCALE GENOMIC DNA]</scope>
    <source>
        <strain evidence="7 8">CBS 129021</strain>
    </source>
</reference>
<evidence type="ECO:0000256" key="3">
    <source>
        <dbReference type="ARBA" id="ARBA00022980"/>
    </source>
</evidence>
<dbReference type="GO" id="GO:0005762">
    <property type="term" value="C:mitochondrial large ribosomal subunit"/>
    <property type="evidence" value="ECO:0007669"/>
    <property type="project" value="TreeGrafter"/>
</dbReference>
<dbReference type="GO" id="GO:0003735">
    <property type="term" value="F:structural constituent of ribosome"/>
    <property type="evidence" value="ECO:0007669"/>
    <property type="project" value="InterPro"/>
</dbReference>
<keyword evidence="3 7" id="KW-0689">Ribosomal protein</keyword>
<dbReference type="PANTHER" id="PTHR13477">
    <property type="entry name" value="MITOCHONDRIAL 39S RIBOSOMAL PROTEIN L49"/>
    <property type="match status" value="1"/>
</dbReference>
<sequence length="156" mass="17172">MFSRALRPLRVAVAPRISTAARQITPASARRLLTTETTIAASQPSEPPVALPQESPIIPPETAQTIETLTQRQLPYFVARNNFNNLSVYQRSGRGGSLKTTLLKKGEGNLQALRHDVAEALDLTLRDVAVNNVTKHIVVKGHKRDAIIQFLHTMGF</sequence>
<evidence type="ECO:0000256" key="2">
    <source>
        <dbReference type="ARBA" id="ARBA00005677"/>
    </source>
</evidence>
<evidence type="ECO:0000256" key="4">
    <source>
        <dbReference type="ARBA" id="ARBA00023128"/>
    </source>
</evidence>
<organism evidence="7 8">
    <name type="scientific">Pseudomassariella vexata</name>
    <dbReference type="NCBI Taxonomy" id="1141098"/>
    <lineage>
        <taxon>Eukaryota</taxon>
        <taxon>Fungi</taxon>
        <taxon>Dikarya</taxon>
        <taxon>Ascomycota</taxon>
        <taxon>Pezizomycotina</taxon>
        <taxon>Sordariomycetes</taxon>
        <taxon>Xylariomycetidae</taxon>
        <taxon>Amphisphaeriales</taxon>
        <taxon>Pseudomassariaceae</taxon>
        <taxon>Pseudomassariella</taxon>
    </lineage>
</organism>
<dbReference type="GO" id="GO:0006412">
    <property type="term" value="P:translation"/>
    <property type="evidence" value="ECO:0007669"/>
    <property type="project" value="InterPro"/>
</dbReference>
<dbReference type="AlphaFoldDB" id="A0A1Y2E766"/>
<dbReference type="RefSeq" id="XP_040717740.1">
    <property type="nucleotide sequence ID" value="XM_040853714.1"/>
</dbReference>
<keyword evidence="4" id="KW-0496">Mitochondrion</keyword>
<dbReference type="Proteomes" id="UP000193689">
    <property type="component" value="Unassembled WGS sequence"/>
</dbReference>
<evidence type="ECO:0000313" key="7">
    <source>
        <dbReference type="EMBL" id="ORY67116.1"/>
    </source>
</evidence>
<dbReference type="Gene3D" id="3.30.780.10">
    <property type="entry name" value="SUI1-like domain"/>
    <property type="match status" value="1"/>
</dbReference>
<evidence type="ECO:0000256" key="6">
    <source>
        <dbReference type="ARBA" id="ARBA00035191"/>
    </source>
</evidence>
<dbReference type="EMBL" id="MCFJ01000004">
    <property type="protein sequence ID" value="ORY67116.1"/>
    <property type="molecule type" value="Genomic_DNA"/>
</dbReference>
<gene>
    <name evidence="7" type="ORF">BCR38DRAFT_151602</name>
</gene>
<dbReference type="FunCoup" id="A0A1Y2E766">
    <property type="interactions" value="112"/>
</dbReference>
<name>A0A1Y2E766_9PEZI</name>
<dbReference type="OrthoDB" id="19439at2759"/>